<dbReference type="InterPro" id="IPR032710">
    <property type="entry name" value="NTF2-like_dom_sf"/>
</dbReference>
<proteinExistence type="predicted"/>
<dbReference type="Proteomes" id="UP000652231">
    <property type="component" value="Unassembled WGS sequence"/>
</dbReference>
<reference evidence="2" key="1">
    <citation type="journal article" date="2014" name="Int. J. Syst. Evol. Microbiol.">
        <title>Complete genome sequence of Corynebacterium casei LMG S-19264T (=DSM 44701T), isolated from a smear-ripened cheese.</title>
        <authorList>
            <consortium name="US DOE Joint Genome Institute (JGI-PGF)"/>
            <person name="Walter F."/>
            <person name="Albersmeier A."/>
            <person name="Kalinowski J."/>
            <person name="Ruckert C."/>
        </authorList>
    </citation>
    <scope>NUCLEOTIDE SEQUENCE</scope>
    <source>
        <strain evidence="2">CGMCC 1.12924</strain>
    </source>
</reference>
<dbReference type="SUPFAM" id="SSF54427">
    <property type="entry name" value="NTF2-like"/>
    <property type="match status" value="1"/>
</dbReference>
<evidence type="ECO:0000259" key="1">
    <source>
        <dbReference type="Pfam" id="PF12680"/>
    </source>
</evidence>
<comment type="caution">
    <text evidence="2">The sequence shown here is derived from an EMBL/GenBank/DDBJ whole genome shotgun (WGS) entry which is preliminary data.</text>
</comment>
<dbReference type="Pfam" id="PF12680">
    <property type="entry name" value="SnoaL_2"/>
    <property type="match status" value="1"/>
</dbReference>
<name>A0A8J2VC23_9FLAO</name>
<dbReference type="Gene3D" id="3.10.450.50">
    <property type="match status" value="1"/>
</dbReference>
<dbReference type="AlphaFoldDB" id="A0A8J2VC23"/>
<gene>
    <name evidence="2" type="ORF">GCM10011312_24250</name>
</gene>
<accession>A0A8J2VC23</accession>
<evidence type="ECO:0000313" key="3">
    <source>
        <dbReference type="Proteomes" id="UP000652231"/>
    </source>
</evidence>
<organism evidence="2 3">
    <name type="scientific">Planktosalinus lacus</name>
    <dbReference type="NCBI Taxonomy" id="1526573"/>
    <lineage>
        <taxon>Bacteria</taxon>
        <taxon>Pseudomonadati</taxon>
        <taxon>Bacteroidota</taxon>
        <taxon>Flavobacteriia</taxon>
        <taxon>Flavobacteriales</taxon>
        <taxon>Flavobacteriaceae</taxon>
        <taxon>Planktosalinus</taxon>
    </lineage>
</organism>
<keyword evidence="3" id="KW-1185">Reference proteome</keyword>
<feature type="domain" description="SnoaL-like" evidence="1">
    <location>
        <begin position="40"/>
        <end position="133"/>
    </location>
</feature>
<protein>
    <recommendedName>
        <fullName evidence="1">SnoaL-like domain-containing protein</fullName>
    </recommendedName>
</protein>
<dbReference type="EMBL" id="BMGK01000011">
    <property type="protein sequence ID" value="GGD99897.1"/>
    <property type="molecule type" value="Genomic_DNA"/>
</dbReference>
<dbReference type="InterPro" id="IPR037401">
    <property type="entry name" value="SnoaL-like"/>
</dbReference>
<sequence>MSQQPLSIAVKTPFPFLNTLLSLRYQKKTSSMTARAKFLNRFNNAFAKGDTHYIAEQLTDDIVWEMVGEFNIQGKEAFQDSLREMEGVETLDMQILNTITHGRTAAVNGTMKIKEASGEVKSFGFCDVYEFNGFKNAKIKKMTSYVSPLKEH</sequence>
<reference evidence="2" key="2">
    <citation type="submission" date="2020-09" db="EMBL/GenBank/DDBJ databases">
        <authorList>
            <person name="Sun Q."/>
            <person name="Zhou Y."/>
        </authorList>
    </citation>
    <scope>NUCLEOTIDE SEQUENCE</scope>
    <source>
        <strain evidence="2">CGMCC 1.12924</strain>
    </source>
</reference>
<evidence type="ECO:0000313" key="2">
    <source>
        <dbReference type="EMBL" id="GGD99897.1"/>
    </source>
</evidence>